<proteinExistence type="predicted"/>
<evidence type="ECO:0000256" key="1">
    <source>
        <dbReference type="SAM" id="SignalP"/>
    </source>
</evidence>
<sequence>MRKIAFIVGCLAATSVHAQSTGIPWVNGRVLTAPMLQTLDQAKMNINSLGKPGFAPQLNSLGQITNPVVGDVSQAKATSDGQTVVQVTAKAANAVQKTDIGEASGVAPLDASKMMSAPVSGDVSPASAEATFPGSAPRKMSSIVSDTKNLRNYGIKLDDSQINTDMGMINSLWSTTPRLLHVPSGSIWPHNGGNAIVPNSPNGNIVVQAEGEINLWPSYPVSAHGIGFPIPYFGDGVTSILYGANASVAVSRVDANNIGFNSGLPNYSFNYMADTTQEPGNAGVPGMVNVRLHSVAGVNKRGMMAGKNDIFDSLAMGGFGDDDVQNWHHMGIWGTDWTWSNIREVNQYIPYFFSNKEDGHYNQATYVNEEDFSTGGPENPEGSYDPTKYNRKMFWLALGHGSMGGTSTDTAGNKSVNIADDVQWKPSASYHRYQEVIVADQSGQPYLFYALSKSYDTNTGSPSDDTSGSSTPAWVFNDGATIPDGNLIWTCIGKFHSDIGVVFGISGDNSPSTGWVSRIGTLMAESDDYIYNSIFDMSKAAFDPAVPYKIFSRLQKDMYLDLTADGTQAGQNNHLLGYSSDGSGLSYILGPNANGTSSASKPFTITDDGVTHISGLKVGDDAFDFSSGRQIVKAETIDGSGVLPNSLSLRYAYPDVHIFVDNSDFGAIQRKDSMSKSAILAISSPQEGRLIYDTDDHTEVQYRCPANASCGWFPVQYGAALSN</sequence>
<feature type="chain" id="PRO_5008061640" evidence="1">
    <location>
        <begin position="19"/>
        <end position="723"/>
    </location>
</feature>
<gene>
    <name evidence="2" type="ORF">Amal_03718</name>
</gene>
<dbReference type="Proteomes" id="UP000077349">
    <property type="component" value="Unassembled WGS sequence"/>
</dbReference>
<protein>
    <submittedName>
        <fullName evidence="2">Uncharacterized protein</fullName>
    </submittedName>
</protein>
<feature type="signal peptide" evidence="1">
    <location>
        <begin position="1"/>
        <end position="18"/>
    </location>
</feature>
<dbReference type="AlphaFoldDB" id="A0A177G6F5"/>
<comment type="caution">
    <text evidence="2">The sequence shown here is derived from an EMBL/GenBank/DDBJ whole genome shotgun (WGS) entry which is preliminary data.</text>
</comment>
<accession>A0A177G6F5</accession>
<dbReference type="PATRIC" id="fig|178901.16.peg.4006"/>
<dbReference type="EMBL" id="LVHD01000128">
    <property type="protein sequence ID" value="OAG75117.1"/>
    <property type="molecule type" value="Genomic_DNA"/>
</dbReference>
<keyword evidence="1" id="KW-0732">Signal</keyword>
<reference evidence="2 3" key="1">
    <citation type="submission" date="2016-03" db="EMBL/GenBank/DDBJ databases">
        <title>Draft genome sequence of Acetobacter malorum CECT 7742, a strain isolated from strawberry vinegar.</title>
        <authorList>
            <person name="Sainz F."/>
            <person name="Mas A."/>
            <person name="Torija M.J."/>
        </authorList>
    </citation>
    <scope>NUCLEOTIDE SEQUENCE [LARGE SCALE GENOMIC DNA]</scope>
    <source>
        <strain evidence="2 3">CECT 7742</strain>
    </source>
</reference>
<organism evidence="2 3">
    <name type="scientific">Acetobacter malorum</name>
    <dbReference type="NCBI Taxonomy" id="178901"/>
    <lineage>
        <taxon>Bacteria</taxon>
        <taxon>Pseudomonadati</taxon>
        <taxon>Pseudomonadota</taxon>
        <taxon>Alphaproteobacteria</taxon>
        <taxon>Acetobacterales</taxon>
        <taxon>Acetobacteraceae</taxon>
        <taxon>Acetobacter</taxon>
    </lineage>
</organism>
<evidence type="ECO:0000313" key="3">
    <source>
        <dbReference type="Proteomes" id="UP000077349"/>
    </source>
</evidence>
<evidence type="ECO:0000313" key="2">
    <source>
        <dbReference type="EMBL" id="OAG75117.1"/>
    </source>
</evidence>
<name>A0A177G6F5_9PROT</name>